<comment type="caution">
    <text evidence="4">The sequence shown here is derived from an EMBL/GenBank/DDBJ whole genome shotgun (WGS) entry which is preliminary data.</text>
</comment>
<dbReference type="PANTHER" id="PTHR42943:SF2">
    <property type="entry name" value="GLUTATHIONE S-TRANSFERASE KAPPA 1"/>
    <property type="match status" value="1"/>
</dbReference>
<dbReference type="PIRSF" id="PIRSF006386">
    <property type="entry name" value="HCCAis_GSTk"/>
    <property type="match status" value="1"/>
</dbReference>
<evidence type="ECO:0000256" key="2">
    <source>
        <dbReference type="PIRSR" id="PIRSR006386-1"/>
    </source>
</evidence>
<evidence type="ECO:0000313" key="5">
    <source>
        <dbReference type="Proteomes" id="UP000037178"/>
    </source>
</evidence>
<dbReference type="InterPro" id="IPR051924">
    <property type="entry name" value="GST_Kappa/NadH"/>
</dbReference>
<evidence type="ECO:0000313" key="4">
    <source>
        <dbReference type="EMBL" id="KMW59830.1"/>
    </source>
</evidence>
<sequence length="201" mass="21875">MSQEIELLYDFGSPNAYLVEAVLPGIAARHGATIKRVPVLLGGIFKSMKNQPPMQRFAEVPAKIDYMRVEMDRFIAKHQVPFQWNPHFPVLTTPLMRGAVFAQGKDWEAEYVAAVYKACWVDGLNMTDPEVIAAALEGAGLPAGEILAAAQDPEVKAGLFATTGAAVERGVFGIPTMFLGDEMFFGKDALYPLEDALAARS</sequence>
<dbReference type="Proteomes" id="UP000037178">
    <property type="component" value="Unassembled WGS sequence"/>
</dbReference>
<dbReference type="PANTHER" id="PTHR42943">
    <property type="entry name" value="GLUTATHIONE S-TRANSFERASE KAPPA"/>
    <property type="match status" value="1"/>
</dbReference>
<dbReference type="SUPFAM" id="SSF52833">
    <property type="entry name" value="Thioredoxin-like"/>
    <property type="match status" value="1"/>
</dbReference>
<comment type="similarity">
    <text evidence="1">Belongs to the GST superfamily. NadH family.</text>
</comment>
<dbReference type="InterPro" id="IPR014440">
    <property type="entry name" value="HCCAis_GSTk"/>
</dbReference>
<comment type="catalytic activity">
    <reaction evidence="1">
        <text>2-hydroxychromene-2-carboxylate = (3E)-4-(2-hydroxyphenyl)-2-oxobut-3-enoate</text>
        <dbReference type="Rhea" id="RHEA:27401"/>
        <dbReference type="ChEBI" id="CHEBI:59350"/>
        <dbReference type="ChEBI" id="CHEBI:59353"/>
        <dbReference type="EC" id="5.99.1.4"/>
    </reaction>
</comment>
<feature type="domain" description="DSBA-like thioredoxin" evidence="3">
    <location>
        <begin position="5"/>
        <end position="198"/>
    </location>
</feature>
<dbReference type="InterPro" id="IPR036249">
    <property type="entry name" value="Thioredoxin-like_sf"/>
</dbReference>
<dbReference type="OrthoDB" id="5244108at2"/>
<gene>
    <name evidence="4" type="ORF">AIOL_004814</name>
</gene>
<dbReference type="PATRIC" id="fig|1675527.3.peg.5051"/>
<dbReference type="AlphaFoldDB" id="A0A0J9EAK9"/>
<dbReference type="GO" id="GO:0004364">
    <property type="term" value="F:glutathione transferase activity"/>
    <property type="evidence" value="ECO:0007669"/>
    <property type="project" value="TreeGrafter"/>
</dbReference>
<dbReference type="GO" id="GO:0006749">
    <property type="term" value="P:glutathione metabolic process"/>
    <property type="evidence" value="ECO:0007669"/>
    <property type="project" value="TreeGrafter"/>
</dbReference>
<reference evidence="4 5" key="1">
    <citation type="submission" date="2015-06" db="EMBL/GenBank/DDBJ databases">
        <title>Draft genome sequence of an Alphaproteobacteria species associated to the Mediterranean sponge Oscarella lobularis.</title>
        <authorList>
            <person name="Jourda C."/>
            <person name="Santini S."/>
            <person name="Claverie J.-M."/>
        </authorList>
    </citation>
    <scope>NUCLEOTIDE SEQUENCE [LARGE SCALE GENOMIC DNA]</scope>
    <source>
        <strain evidence="4">IGS</strain>
    </source>
</reference>
<evidence type="ECO:0000259" key="3">
    <source>
        <dbReference type="Pfam" id="PF01323"/>
    </source>
</evidence>
<dbReference type="CDD" id="cd03022">
    <property type="entry name" value="DsbA_HCCA_Iso"/>
    <property type="match status" value="1"/>
</dbReference>
<accession>A0A0J9EAK9</accession>
<dbReference type="GO" id="GO:0018845">
    <property type="term" value="F:2-hydroxychromene-2-carboxylate isomerase activity"/>
    <property type="evidence" value="ECO:0007669"/>
    <property type="project" value="UniProtKB-UniRule"/>
</dbReference>
<dbReference type="Gene3D" id="3.40.30.10">
    <property type="entry name" value="Glutaredoxin"/>
    <property type="match status" value="1"/>
</dbReference>
<feature type="active site" description="Nucleophile" evidence="2">
    <location>
        <position position="13"/>
    </location>
</feature>
<keyword evidence="5" id="KW-1185">Reference proteome</keyword>
<dbReference type="Pfam" id="PF01323">
    <property type="entry name" value="DSBA"/>
    <property type="match status" value="1"/>
</dbReference>
<dbReference type="EMBL" id="LFTY01000002">
    <property type="protein sequence ID" value="KMW59830.1"/>
    <property type="molecule type" value="Genomic_DNA"/>
</dbReference>
<dbReference type="EC" id="5.99.1.4" evidence="1"/>
<keyword evidence="1 4" id="KW-0413">Isomerase</keyword>
<dbReference type="GO" id="GO:0004602">
    <property type="term" value="F:glutathione peroxidase activity"/>
    <property type="evidence" value="ECO:0007669"/>
    <property type="project" value="TreeGrafter"/>
</dbReference>
<protein>
    <recommendedName>
        <fullName evidence="1">2-hydroxychromene-2-carboxylate isomerase</fullName>
        <ecNumber evidence="1">5.99.1.4</ecNumber>
    </recommendedName>
</protein>
<dbReference type="InterPro" id="IPR044087">
    <property type="entry name" value="NahD-like"/>
</dbReference>
<evidence type="ECO:0000256" key="1">
    <source>
        <dbReference type="PIRNR" id="PIRNR006386"/>
    </source>
</evidence>
<dbReference type="InterPro" id="IPR001853">
    <property type="entry name" value="DSBA-like_thioredoxin_dom"/>
</dbReference>
<organism evidence="4 5">
    <name type="scientific">Candidatus Rhodobacter oscarellae</name>
    <dbReference type="NCBI Taxonomy" id="1675527"/>
    <lineage>
        <taxon>Bacteria</taxon>
        <taxon>Pseudomonadati</taxon>
        <taxon>Pseudomonadota</taxon>
        <taxon>Alphaproteobacteria</taxon>
        <taxon>Rhodobacterales</taxon>
        <taxon>Rhodobacter group</taxon>
        <taxon>Rhodobacter</taxon>
    </lineage>
</organism>
<name>A0A0J9EAK9_9RHOB</name>
<dbReference type="RefSeq" id="WP_082152769.1">
    <property type="nucleotide sequence ID" value="NZ_LFTY01000002.1"/>
</dbReference>
<dbReference type="GO" id="GO:1901170">
    <property type="term" value="P:naphthalene catabolic process"/>
    <property type="evidence" value="ECO:0007669"/>
    <property type="project" value="InterPro"/>
</dbReference>
<proteinExistence type="inferred from homology"/>